<dbReference type="InterPro" id="IPR009057">
    <property type="entry name" value="Homeodomain-like_sf"/>
</dbReference>
<organism evidence="1 2">
    <name type="scientific">Labilibaculum filiforme</name>
    <dbReference type="NCBI Taxonomy" id="1940526"/>
    <lineage>
        <taxon>Bacteria</taxon>
        <taxon>Pseudomonadati</taxon>
        <taxon>Bacteroidota</taxon>
        <taxon>Bacteroidia</taxon>
        <taxon>Marinilabiliales</taxon>
        <taxon>Marinifilaceae</taxon>
        <taxon>Labilibaculum</taxon>
    </lineage>
</organism>
<comment type="caution">
    <text evidence="1">The sequence shown here is derived from an EMBL/GenBank/DDBJ whole genome shotgun (WGS) entry which is preliminary data.</text>
</comment>
<dbReference type="EMBL" id="MVDD01000005">
    <property type="protein sequence ID" value="PKQ63603.1"/>
    <property type="molecule type" value="Genomic_DNA"/>
</dbReference>
<dbReference type="AlphaFoldDB" id="A0A2N3I038"/>
<proteinExistence type="predicted"/>
<evidence type="ECO:0000313" key="1">
    <source>
        <dbReference type="EMBL" id="PKQ63603.1"/>
    </source>
</evidence>
<gene>
    <name evidence="1" type="ORF">BZG02_08495</name>
</gene>
<protein>
    <submittedName>
        <fullName evidence="1">Transposase</fullName>
    </submittedName>
</protein>
<dbReference type="GO" id="GO:0003677">
    <property type="term" value="F:DNA binding"/>
    <property type="evidence" value="ECO:0007669"/>
    <property type="project" value="InterPro"/>
</dbReference>
<name>A0A2N3I038_9BACT</name>
<dbReference type="GO" id="GO:0006313">
    <property type="term" value="P:DNA transposition"/>
    <property type="evidence" value="ECO:0007669"/>
    <property type="project" value="InterPro"/>
</dbReference>
<sequence length="97" mass="11392">MKRTRRKFTSAFKSKVAIEALKERETLAVLAERFELHPNQISQWKQEFLENSSQIFEGKNTTKETEGIDTEKLYSKIGKLEMENEFLKKNLKILGKL</sequence>
<reference evidence="1 2" key="1">
    <citation type="journal article" date="2017" name="Front. Microbiol.">
        <title>Labilibaculum manganireducens gen. nov., sp. nov. and Labilibaculum filiforme sp. nov., Novel Bacteroidetes Isolated from Subsurface Sediments of the Baltic Sea.</title>
        <authorList>
            <person name="Vandieken V."/>
            <person name="Marshall I.P."/>
            <person name="Niemann H."/>
            <person name="Engelen B."/>
            <person name="Cypionka H."/>
        </authorList>
    </citation>
    <scope>NUCLEOTIDE SEQUENCE [LARGE SCALE GENOMIC DNA]</scope>
    <source>
        <strain evidence="1 2">59.16B</strain>
    </source>
</reference>
<accession>A0A2N3I038</accession>
<dbReference type="GO" id="GO:0004803">
    <property type="term" value="F:transposase activity"/>
    <property type="evidence" value="ECO:0007669"/>
    <property type="project" value="InterPro"/>
</dbReference>
<evidence type="ECO:0000313" key="2">
    <source>
        <dbReference type="Proteomes" id="UP000233535"/>
    </source>
</evidence>
<dbReference type="Pfam" id="PF01527">
    <property type="entry name" value="HTH_Tnp_1"/>
    <property type="match status" value="1"/>
</dbReference>
<dbReference type="Proteomes" id="UP000233535">
    <property type="component" value="Unassembled WGS sequence"/>
</dbReference>
<dbReference type="SUPFAM" id="SSF46689">
    <property type="entry name" value="Homeodomain-like"/>
    <property type="match status" value="1"/>
</dbReference>
<keyword evidence="2" id="KW-1185">Reference proteome</keyword>
<dbReference type="InterPro" id="IPR002514">
    <property type="entry name" value="Transposase_8"/>
</dbReference>